<dbReference type="Pfam" id="PF08282">
    <property type="entry name" value="Hydrolase_3"/>
    <property type="match status" value="1"/>
</dbReference>
<dbReference type="SFLD" id="SFLDS00003">
    <property type="entry name" value="Haloacid_Dehalogenase"/>
    <property type="match status" value="1"/>
</dbReference>
<dbReference type="Proteomes" id="UP000321400">
    <property type="component" value="Unassembled WGS sequence"/>
</dbReference>
<dbReference type="SUPFAM" id="SSF56784">
    <property type="entry name" value="HAD-like"/>
    <property type="match status" value="1"/>
</dbReference>
<dbReference type="GO" id="GO:0005829">
    <property type="term" value="C:cytosol"/>
    <property type="evidence" value="ECO:0007669"/>
    <property type="project" value="TreeGrafter"/>
</dbReference>
<dbReference type="PROSITE" id="PS01229">
    <property type="entry name" value="COF_2"/>
    <property type="match status" value="1"/>
</dbReference>
<dbReference type="PANTHER" id="PTHR10000:SF25">
    <property type="entry name" value="PHOSPHATASE YKRA-RELATED"/>
    <property type="match status" value="1"/>
</dbReference>
<dbReference type="InterPro" id="IPR006379">
    <property type="entry name" value="HAD-SF_hydro_IIB"/>
</dbReference>
<dbReference type="STRING" id="442899.SAMN05720591_13218"/>
<dbReference type="Gene3D" id="3.40.50.1000">
    <property type="entry name" value="HAD superfamily/HAD-like"/>
    <property type="match status" value="1"/>
</dbReference>
<protein>
    <submittedName>
        <fullName evidence="1">Phosphatase</fullName>
    </submittedName>
</protein>
<name>A0A511X3U5_9BACI</name>
<dbReference type="GO" id="GO:0000287">
    <property type="term" value="F:magnesium ion binding"/>
    <property type="evidence" value="ECO:0007669"/>
    <property type="project" value="TreeGrafter"/>
</dbReference>
<dbReference type="PANTHER" id="PTHR10000">
    <property type="entry name" value="PHOSPHOSERINE PHOSPHATASE"/>
    <property type="match status" value="1"/>
</dbReference>
<dbReference type="Gene3D" id="3.30.1240.10">
    <property type="match status" value="1"/>
</dbReference>
<dbReference type="NCBIfam" id="TIGR01484">
    <property type="entry name" value="HAD-SF-IIB"/>
    <property type="match status" value="1"/>
</dbReference>
<evidence type="ECO:0000313" key="1">
    <source>
        <dbReference type="EMBL" id="GEN57616.1"/>
    </source>
</evidence>
<dbReference type="InterPro" id="IPR000150">
    <property type="entry name" value="Cof"/>
</dbReference>
<reference evidence="1 2" key="1">
    <citation type="submission" date="2019-07" db="EMBL/GenBank/DDBJ databases">
        <title>Whole genome shotgun sequence of Halolactibacillus alkaliphilus NBRC 103919.</title>
        <authorList>
            <person name="Hosoyama A."/>
            <person name="Uohara A."/>
            <person name="Ohji S."/>
            <person name="Ichikawa N."/>
        </authorList>
    </citation>
    <scope>NUCLEOTIDE SEQUENCE [LARGE SCALE GENOMIC DNA]</scope>
    <source>
        <strain evidence="1 2">NBRC 103919</strain>
    </source>
</reference>
<organism evidence="1 2">
    <name type="scientific">Halolactibacillus alkaliphilus</name>
    <dbReference type="NCBI Taxonomy" id="442899"/>
    <lineage>
        <taxon>Bacteria</taxon>
        <taxon>Bacillati</taxon>
        <taxon>Bacillota</taxon>
        <taxon>Bacilli</taxon>
        <taxon>Bacillales</taxon>
        <taxon>Bacillaceae</taxon>
        <taxon>Halolactibacillus</taxon>
    </lineage>
</organism>
<evidence type="ECO:0000313" key="2">
    <source>
        <dbReference type="Proteomes" id="UP000321400"/>
    </source>
</evidence>
<keyword evidence="2" id="KW-1185">Reference proteome</keyword>
<proteinExistence type="predicted"/>
<dbReference type="NCBIfam" id="TIGR00099">
    <property type="entry name" value="Cof-subfamily"/>
    <property type="match status" value="1"/>
</dbReference>
<dbReference type="InterPro" id="IPR023214">
    <property type="entry name" value="HAD_sf"/>
</dbReference>
<gene>
    <name evidence="1" type="ORF">HAL01_20800</name>
</gene>
<dbReference type="RefSeq" id="WP_089803224.1">
    <property type="nucleotide sequence ID" value="NZ_BJYE01000034.1"/>
</dbReference>
<dbReference type="InterPro" id="IPR036412">
    <property type="entry name" value="HAD-like_sf"/>
</dbReference>
<dbReference type="GO" id="GO:0016791">
    <property type="term" value="F:phosphatase activity"/>
    <property type="evidence" value="ECO:0007669"/>
    <property type="project" value="TreeGrafter"/>
</dbReference>
<dbReference type="SFLD" id="SFLDG01140">
    <property type="entry name" value="C2.B:_Phosphomannomutase_and_P"/>
    <property type="match status" value="1"/>
</dbReference>
<dbReference type="EMBL" id="BJYE01000034">
    <property type="protein sequence ID" value="GEN57616.1"/>
    <property type="molecule type" value="Genomic_DNA"/>
</dbReference>
<dbReference type="AlphaFoldDB" id="A0A511X3U5"/>
<dbReference type="OrthoDB" id="9810101at2"/>
<sequence>MTEITHVFIDVDGTIVQHDQSIHPKTKEAISLAQEAGINIWLATGRPVHELDPLLQTLNIHHVIGYNGAYARKNHTVIYEKHMDEDLVDYFVDTVKKNEQELVLYSDTHNLFSSFKPSYVQKFIDHFGITLNERYTTEARARIYGMTLLNCKDEDLARYQKDVSLYFSQVNVTGMTDHYDVIQQDVNKGKAIDAVLKAEHIPHAHAAAIGDGMNDKDMLETVGIGIAMGNAHPDLLAYADYTTKTVDEGGLYDAFSYLGIIPHAKTND</sequence>
<comment type="caution">
    <text evidence="1">The sequence shown here is derived from an EMBL/GenBank/DDBJ whole genome shotgun (WGS) entry which is preliminary data.</text>
</comment>
<accession>A0A511X3U5</accession>